<evidence type="ECO:0000256" key="4">
    <source>
        <dbReference type="ARBA" id="ARBA00022801"/>
    </source>
</evidence>
<dbReference type="InterPro" id="IPR036463">
    <property type="entry name" value="Urease_gamma_sf"/>
</dbReference>
<sequence length="231" mass="24799">MLLTPTELERLTIFTAAELARKRRARGLKLNYPEAVAIITDEILEGARDGRSVADLIGWGSTILTTDDVMPGIAAMMPILQVECVFPDGTKLVTVHEPIRPAEGAAPDTLEPGAILPAEGDIELSAGRPRVTLDVTNTGDRPVQIGSHYHFFEVNRALDFDRAKALGFRLDIPAGTAVRFEPGQRKTVTLTGFGGSRELTGLNNLTQGRLDSDAARADALARAKARGFKGA</sequence>
<dbReference type="NCBIfam" id="NF009671">
    <property type="entry name" value="PRK13192.1"/>
    <property type="match status" value="1"/>
</dbReference>
<keyword evidence="4 6" id="KW-0378">Hydrolase</keyword>
<dbReference type="CDD" id="cd00390">
    <property type="entry name" value="Urease_gamma"/>
    <property type="match status" value="1"/>
</dbReference>
<dbReference type="HAMAP" id="MF_00739">
    <property type="entry name" value="Urease_gamma"/>
    <property type="match status" value="1"/>
</dbReference>
<dbReference type="NCBIfam" id="TIGR00192">
    <property type="entry name" value="urease_beta"/>
    <property type="match status" value="1"/>
</dbReference>
<dbReference type="InterPro" id="IPR050069">
    <property type="entry name" value="Urease_subunit"/>
</dbReference>
<dbReference type="NCBIfam" id="TIGR00193">
    <property type="entry name" value="urease_gam"/>
    <property type="match status" value="1"/>
</dbReference>
<dbReference type="SUPFAM" id="SSF51278">
    <property type="entry name" value="Urease, beta-subunit"/>
    <property type="match status" value="1"/>
</dbReference>
<evidence type="ECO:0000256" key="3">
    <source>
        <dbReference type="ARBA" id="ARBA00022490"/>
    </source>
</evidence>
<dbReference type="SUPFAM" id="SSF54111">
    <property type="entry name" value="Urease, gamma-subunit"/>
    <property type="match status" value="1"/>
</dbReference>
<keyword evidence="7" id="KW-1185">Reference proteome</keyword>
<dbReference type="AlphaFoldDB" id="A0A840ZHH6"/>
<dbReference type="Gene3D" id="3.30.280.10">
    <property type="entry name" value="Urease, gamma-like subunit"/>
    <property type="match status" value="1"/>
</dbReference>
<dbReference type="PANTHER" id="PTHR33569">
    <property type="entry name" value="UREASE"/>
    <property type="match status" value="1"/>
</dbReference>
<organism evidence="6 7">
    <name type="scientific">Methylorubrum rhodinum</name>
    <dbReference type="NCBI Taxonomy" id="29428"/>
    <lineage>
        <taxon>Bacteria</taxon>
        <taxon>Pseudomonadati</taxon>
        <taxon>Pseudomonadota</taxon>
        <taxon>Alphaproteobacteria</taxon>
        <taxon>Hyphomicrobiales</taxon>
        <taxon>Methylobacteriaceae</taxon>
        <taxon>Methylorubrum</taxon>
    </lineage>
</organism>
<dbReference type="UniPathway" id="UPA00258">
    <property type="reaction ID" value="UER00370"/>
</dbReference>
<dbReference type="InterPro" id="IPR012010">
    <property type="entry name" value="Urease_gamma"/>
</dbReference>
<dbReference type="PIRSF" id="PIRSF001225">
    <property type="entry name" value="Urease_gammabeta"/>
    <property type="match status" value="1"/>
</dbReference>
<dbReference type="GO" id="GO:0016151">
    <property type="term" value="F:nickel cation binding"/>
    <property type="evidence" value="ECO:0007669"/>
    <property type="project" value="InterPro"/>
</dbReference>
<dbReference type="HAMAP" id="MF_01954">
    <property type="entry name" value="Urease_beta"/>
    <property type="match status" value="1"/>
</dbReference>
<protein>
    <recommendedName>
        <fullName evidence="2">urease</fullName>
        <ecNumber evidence="2">3.5.1.5</ecNumber>
    </recommendedName>
</protein>
<dbReference type="GO" id="GO:0035550">
    <property type="term" value="C:urease complex"/>
    <property type="evidence" value="ECO:0007669"/>
    <property type="project" value="InterPro"/>
</dbReference>
<name>A0A840ZHH6_9HYPH</name>
<dbReference type="Proteomes" id="UP000583454">
    <property type="component" value="Unassembled WGS sequence"/>
</dbReference>
<dbReference type="GO" id="GO:0009039">
    <property type="term" value="F:urease activity"/>
    <property type="evidence" value="ECO:0007669"/>
    <property type="project" value="UniProtKB-EC"/>
</dbReference>
<dbReference type="PANTHER" id="PTHR33569:SF1">
    <property type="entry name" value="UREASE"/>
    <property type="match status" value="1"/>
</dbReference>
<dbReference type="FunFam" id="2.10.150.10:FF:000001">
    <property type="entry name" value="Urease subunit beta"/>
    <property type="match status" value="1"/>
</dbReference>
<comment type="catalytic activity">
    <reaction evidence="5">
        <text>urea + 2 H2O + H(+) = hydrogencarbonate + 2 NH4(+)</text>
        <dbReference type="Rhea" id="RHEA:20557"/>
        <dbReference type="ChEBI" id="CHEBI:15377"/>
        <dbReference type="ChEBI" id="CHEBI:15378"/>
        <dbReference type="ChEBI" id="CHEBI:16199"/>
        <dbReference type="ChEBI" id="CHEBI:17544"/>
        <dbReference type="ChEBI" id="CHEBI:28938"/>
        <dbReference type="EC" id="3.5.1.5"/>
    </reaction>
</comment>
<dbReference type="RefSeq" id="WP_183565876.1">
    <property type="nucleotide sequence ID" value="NZ_JACHOP010000003.1"/>
</dbReference>
<dbReference type="HAMAP" id="MF_01955">
    <property type="entry name" value="Urease_beta_gamma"/>
    <property type="match status" value="1"/>
</dbReference>
<evidence type="ECO:0000313" key="6">
    <source>
        <dbReference type="EMBL" id="MBB5756323.1"/>
    </source>
</evidence>
<dbReference type="InterPro" id="IPR002019">
    <property type="entry name" value="Urease_beta-like"/>
</dbReference>
<dbReference type="EC" id="3.5.1.5" evidence="2"/>
<dbReference type="Pfam" id="PF00547">
    <property type="entry name" value="Urease_gamma"/>
    <property type="match status" value="1"/>
</dbReference>
<comment type="pathway">
    <text evidence="1">Nitrogen metabolism; urea degradation; CO(2) and NH(3) from urea (urease route): step 1/1.</text>
</comment>
<dbReference type="GO" id="GO:0043419">
    <property type="term" value="P:urea catabolic process"/>
    <property type="evidence" value="ECO:0007669"/>
    <property type="project" value="UniProtKB-UniPathway"/>
</dbReference>
<accession>A0A840ZHH6</accession>
<dbReference type="NCBIfam" id="NF009712">
    <property type="entry name" value="PRK13241.1"/>
    <property type="match status" value="1"/>
</dbReference>
<gene>
    <name evidence="6" type="ORF">HNR00_001021</name>
</gene>
<dbReference type="NCBIfam" id="NF009682">
    <property type="entry name" value="PRK13203.1"/>
    <property type="match status" value="1"/>
</dbReference>
<proteinExistence type="inferred from homology"/>
<dbReference type="Gene3D" id="2.10.150.10">
    <property type="entry name" value="Urease, beta subunit"/>
    <property type="match status" value="1"/>
</dbReference>
<dbReference type="Pfam" id="PF00699">
    <property type="entry name" value="Urease_beta"/>
    <property type="match status" value="1"/>
</dbReference>
<dbReference type="EMBL" id="JACHOP010000003">
    <property type="protein sequence ID" value="MBB5756323.1"/>
    <property type="molecule type" value="Genomic_DNA"/>
</dbReference>
<evidence type="ECO:0000256" key="2">
    <source>
        <dbReference type="ARBA" id="ARBA00012934"/>
    </source>
</evidence>
<evidence type="ECO:0000256" key="5">
    <source>
        <dbReference type="ARBA" id="ARBA00047778"/>
    </source>
</evidence>
<dbReference type="CDD" id="cd00407">
    <property type="entry name" value="Urease_beta"/>
    <property type="match status" value="1"/>
</dbReference>
<evidence type="ECO:0000313" key="7">
    <source>
        <dbReference type="Proteomes" id="UP000583454"/>
    </source>
</evidence>
<comment type="caution">
    <text evidence="6">The sequence shown here is derived from an EMBL/GenBank/DDBJ whole genome shotgun (WGS) entry which is preliminary data.</text>
</comment>
<evidence type="ECO:0000256" key="1">
    <source>
        <dbReference type="ARBA" id="ARBA00004897"/>
    </source>
</evidence>
<dbReference type="InterPro" id="IPR008223">
    <property type="entry name" value="Urease_gamma-beta_su"/>
</dbReference>
<dbReference type="InterPro" id="IPR036461">
    <property type="entry name" value="Urease_betasu_sf"/>
</dbReference>
<keyword evidence="3" id="KW-0963">Cytoplasm</keyword>
<dbReference type="InterPro" id="IPR002026">
    <property type="entry name" value="Urease_gamma/gamma-beta_su"/>
</dbReference>
<reference evidence="6 7" key="1">
    <citation type="submission" date="2020-08" db="EMBL/GenBank/DDBJ databases">
        <title>Genomic Encyclopedia of Type Strains, Phase IV (KMG-IV): sequencing the most valuable type-strain genomes for metagenomic binning, comparative biology and taxonomic classification.</title>
        <authorList>
            <person name="Goeker M."/>
        </authorList>
    </citation>
    <scope>NUCLEOTIDE SEQUENCE [LARGE SCALE GENOMIC DNA]</scope>
    <source>
        <strain evidence="6 7">DSM 2163</strain>
    </source>
</reference>